<dbReference type="SMART" id="SM00977">
    <property type="entry name" value="TilS_C"/>
    <property type="match status" value="1"/>
</dbReference>
<comment type="catalytic activity">
    <reaction evidence="7 8">
        <text>cytidine(34) in tRNA(Ile2) + L-lysine + ATP = lysidine(34) in tRNA(Ile2) + AMP + diphosphate + H(+)</text>
        <dbReference type="Rhea" id="RHEA:43744"/>
        <dbReference type="Rhea" id="RHEA-COMP:10625"/>
        <dbReference type="Rhea" id="RHEA-COMP:10670"/>
        <dbReference type="ChEBI" id="CHEBI:15378"/>
        <dbReference type="ChEBI" id="CHEBI:30616"/>
        <dbReference type="ChEBI" id="CHEBI:32551"/>
        <dbReference type="ChEBI" id="CHEBI:33019"/>
        <dbReference type="ChEBI" id="CHEBI:82748"/>
        <dbReference type="ChEBI" id="CHEBI:83665"/>
        <dbReference type="ChEBI" id="CHEBI:456215"/>
        <dbReference type="EC" id="6.3.4.19"/>
    </reaction>
</comment>
<reference evidence="11" key="1">
    <citation type="submission" date="2017-04" db="EMBL/GenBank/DDBJ databases">
        <title>Function of individual gut microbiota members based on whole genome sequencing of pure cultures obtained from chicken caecum.</title>
        <authorList>
            <person name="Medvecky M."/>
            <person name="Cejkova D."/>
            <person name="Polansky O."/>
            <person name="Karasova D."/>
            <person name="Kubasova T."/>
            <person name="Cizek A."/>
            <person name="Rychlik I."/>
        </authorList>
    </citation>
    <scope>NUCLEOTIDE SEQUENCE [LARGE SCALE GENOMIC DNA]</scope>
    <source>
        <strain evidence="11">An5</strain>
    </source>
</reference>
<dbReference type="Gene3D" id="3.40.50.620">
    <property type="entry name" value="HUPs"/>
    <property type="match status" value="1"/>
</dbReference>
<gene>
    <name evidence="8" type="primary">tilS</name>
    <name evidence="10" type="ORF">B5G02_00930</name>
</gene>
<dbReference type="InterPro" id="IPR014729">
    <property type="entry name" value="Rossmann-like_a/b/a_fold"/>
</dbReference>
<keyword evidence="6 8" id="KW-0067">ATP-binding</keyword>
<comment type="similarity">
    <text evidence="8">Belongs to the tRNA(Ile)-lysidine synthase family.</text>
</comment>
<dbReference type="EC" id="6.3.4.19" evidence="8"/>
<dbReference type="InterPro" id="IPR012796">
    <property type="entry name" value="Lysidine-tRNA-synth_C"/>
</dbReference>
<evidence type="ECO:0000256" key="7">
    <source>
        <dbReference type="ARBA" id="ARBA00048539"/>
    </source>
</evidence>
<protein>
    <recommendedName>
        <fullName evidence="8">tRNA(Ile)-lysidine synthase</fullName>
        <ecNumber evidence="8">6.3.4.19</ecNumber>
    </recommendedName>
    <alternativeName>
        <fullName evidence="8">tRNA(Ile)-2-lysyl-cytidine synthase</fullName>
    </alternativeName>
    <alternativeName>
        <fullName evidence="8">tRNA(Ile)-lysidine synthetase</fullName>
    </alternativeName>
</protein>
<keyword evidence="2 8" id="KW-0963">Cytoplasm</keyword>
<dbReference type="NCBIfam" id="TIGR02433">
    <property type="entry name" value="lysidine_TilS_C"/>
    <property type="match status" value="1"/>
</dbReference>
<sequence length="496" mass="52897">MVLMVSGGADSTALLVMACTSQLDLDDGRGAARIARERLHVLHVNHHLRGAASDADEAFVRELCARYGVPLCVEHASFTDLGGQNLEAAAREVRYAAARRYVRELCAEAGCSRASARIVTAHTASDRAETFIMNAIKGAGAAGLSSIPRRRNIIVRPLIDSTHGELCRFLEVKGIAWREDESNQDTSYLRNFVRHRVIPLMRERNANVVRNVGAACDILGDEDALLSKLAAQALRACTRRQQDGLIVLDGARLASAEVAIARRMVRLAVRQLDEGARLELRHVEAVLALVAAGAGSTTLPDGIDVRMEFGACALRTAAAREELAAGWLTVPGRMVLAASRVLEASALRVPAGTDAVALARDAARDAAADEAVAFVDAAALGYAERDLVALKEAGDGSATLARGARLWVDSPAPGDLMCPLGMHGRSKKLSDILGEEQVPVAERQLVPVLRTAPGGSVVWVGGIRLDDRFKCTALSRVLIQLTIRPLDSAVDVRSVG</sequence>
<dbReference type="Pfam" id="PF11734">
    <property type="entry name" value="TilS_C"/>
    <property type="match status" value="1"/>
</dbReference>
<comment type="caution">
    <text evidence="10">The sequence shown here is derived from an EMBL/GenBank/DDBJ whole genome shotgun (WGS) entry which is preliminary data.</text>
</comment>
<comment type="domain">
    <text evidence="8">The N-terminal region contains the highly conserved SGGXDS motif, predicted to be a P-loop motif involved in ATP binding.</text>
</comment>
<evidence type="ECO:0000313" key="11">
    <source>
        <dbReference type="Proteomes" id="UP000195781"/>
    </source>
</evidence>
<dbReference type="GO" id="GO:0005524">
    <property type="term" value="F:ATP binding"/>
    <property type="evidence" value="ECO:0007669"/>
    <property type="project" value="UniProtKB-UniRule"/>
</dbReference>
<dbReference type="PANTHER" id="PTHR43033:SF1">
    <property type="entry name" value="TRNA(ILE)-LYSIDINE SYNTHASE-RELATED"/>
    <property type="match status" value="1"/>
</dbReference>
<dbReference type="EMBL" id="NFIE01000002">
    <property type="protein sequence ID" value="OUN89629.1"/>
    <property type="molecule type" value="Genomic_DNA"/>
</dbReference>
<dbReference type="GO" id="GO:0005737">
    <property type="term" value="C:cytoplasm"/>
    <property type="evidence" value="ECO:0007669"/>
    <property type="project" value="UniProtKB-SubCell"/>
</dbReference>
<comment type="subcellular location">
    <subcellularLocation>
        <location evidence="1 8">Cytoplasm</location>
    </subcellularLocation>
</comment>
<keyword evidence="3 8" id="KW-0436">Ligase</keyword>
<evidence type="ECO:0000256" key="8">
    <source>
        <dbReference type="HAMAP-Rule" id="MF_01161"/>
    </source>
</evidence>
<dbReference type="CDD" id="cd01992">
    <property type="entry name" value="TilS_N"/>
    <property type="match status" value="1"/>
</dbReference>
<evidence type="ECO:0000256" key="5">
    <source>
        <dbReference type="ARBA" id="ARBA00022741"/>
    </source>
</evidence>
<evidence type="ECO:0000256" key="1">
    <source>
        <dbReference type="ARBA" id="ARBA00004496"/>
    </source>
</evidence>
<dbReference type="NCBIfam" id="TIGR02432">
    <property type="entry name" value="lysidine_TilS_N"/>
    <property type="match status" value="1"/>
</dbReference>
<keyword evidence="11" id="KW-1185">Reference proteome</keyword>
<dbReference type="GO" id="GO:0006400">
    <property type="term" value="P:tRNA modification"/>
    <property type="evidence" value="ECO:0007669"/>
    <property type="project" value="UniProtKB-UniRule"/>
</dbReference>
<evidence type="ECO:0000256" key="4">
    <source>
        <dbReference type="ARBA" id="ARBA00022694"/>
    </source>
</evidence>
<dbReference type="PANTHER" id="PTHR43033">
    <property type="entry name" value="TRNA(ILE)-LYSIDINE SYNTHASE-RELATED"/>
    <property type="match status" value="1"/>
</dbReference>
<keyword evidence="5 8" id="KW-0547">Nucleotide-binding</keyword>
<dbReference type="Gene3D" id="1.20.59.20">
    <property type="match status" value="1"/>
</dbReference>
<evidence type="ECO:0000259" key="9">
    <source>
        <dbReference type="SMART" id="SM00977"/>
    </source>
</evidence>
<dbReference type="InterPro" id="IPR012795">
    <property type="entry name" value="tRNA_Ile_lys_synt_N"/>
</dbReference>
<proteinExistence type="inferred from homology"/>
<accession>A0A1Y3Y2N1</accession>
<dbReference type="InterPro" id="IPR012094">
    <property type="entry name" value="tRNA_Ile_lys_synt"/>
</dbReference>
<dbReference type="GO" id="GO:0032267">
    <property type="term" value="F:tRNA(Ile)-lysidine synthase activity"/>
    <property type="evidence" value="ECO:0007669"/>
    <property type="project" value="UniProtKB-EC"/>
</dbReference>
<comment type="function">
    <text evidence="8">Ligates lysine onto the cytidine present at position 34 of the AUA codon-specific tRNA(Ile) that contains the anticodon CAU, in an ATP-dependent manner. Cytidine is converted to lysidine, thus changing the amino acid specificity of the tRNA from methionine to isoleucine.</text>
</comment>
<dbReference type="AlphaFoldDB" id="A0A1Y3Y2N1"/>
<dbReference type="SUPFAM" id="SSF82829">
    <property type="entry name" value="MesJ substrate recognition domain-like"/>
    <property type="match status" value="1"/>
</dbReference>
<evidence type="ECO:0000256" key="2">
    <source>
        <dbReference type="ARBA" id="ARBA00022490"/>
    </source>
</evidence>
<dbReference type="SUPFAM" id="SSF52402">
    <property type="entry name" value="Adenine nucleotide alpha hydrolases-like"/>
    <property type="match status" value="1"/>
</dbReference>
<dbReference type="SUPFAM" id="SSF56037">
    <property type="entry name" value="PheT/TilS domain"/>
    <property type="match status" value="1"/>
</dbReference>
<feature type="domain" description="Lysidine-tRNA(Ile) synthetase C-terminal" evidence="9">
    <location>
        <begin position="406"/>
        <end position="481"/>
    </location>
</feature>
<organism evidence="10 11">
    <name type="scientific">[Collinsella] massiliensis</name>
    <dbReference type="NCBI Taxonomy" id="1232426"/>
    <lineage>
        <taxon>Bacteria</taxon>
        <taxon>Bacillati</taxon>
        <taxon>Actinomycetota</taxon>
        <taxon>Coriobacteriia</taxon>
        <taxon>Coriobacteriales</taxon>
        <taxon>Coriobacteriaceae</taxon>
        <taxon>Enorma</taxon>
    </lineage>
</organism>
<name>A0A1Y3Y2N1_9ACTN</name>
<dbReference type="Pfam" id="PF01171">
    <property type="entry name" value="ATP_bind_3"/>
    <property type="match status" value="1"/>
</dbReference>
<keyword evidence="4 8" id="KW-0819">tRNA processing</keyword>
<feature type="binding site" evidence="8">
    <location>
        <begin position="6"/>
        <end position="11"/>
    </location>
    <ligand>
        <name>ATP</name>
        <dbReference type="ChEBI" id="CHEBI:30616"/>
    </ligand>
</feature>
<evidence type="ECO:0000313" key="10">
    <source>
        <dbReference type="EMBL" id="OUN89629.1"/>
    </source>
</evidence>
<evidence type="ECO:0000256" key="6">
    <source>
        <dbReference type="ARBA" id="ARBA00022840"/>
    </source>
</evidence>
<evidence type="ECO:0000256" key="3">
    <source>
        <dbReference type="ARBA" id="ARBA00022598"/>
    </source>
</evidence>
<dbReference type="Proteomes" id="UP000195781">
    <property type="component" value="Unassembled WGS sequence"/>
</dbReference>
<dbReference type="InterPro" id="IPR011063">
    <property type="entry name" value="TilS/TtcA_N"/>
</dbReference>
<dbReference type="OrthoDB" id="5244702at2"/>
<dbReference type="HAMAP" id="MF_01161">
    <property type="entry name" value="tRNA_Ile_lys_synt"/>
    <property type="match status" value="1"/>
</dbReference>